<protein>
    <recommendedName>
        <fullName evidence="4">Methyltransferase small domain-containing protein</fullName>
    </recommendedName>
</protein>
<dbReference type="AlphaFoldDB" id="A2CBT0"/>
<dbReference type="InterPro" id="IPR052663">
    <property type="entry name" value="RF_glutamine_MTase_cyano"/>
</dbReference>
<dbReference type="GO" id="GO:0003676">
    <property type="term" value="F:nucleic acid binding"/>
    <property type="evidence" value="ECO:0007669"/>
    <property type="project" value="InterPro"/>
</dbReference>
<evidence type="ECO:0000256" key="1">
    <source>
        <dbReference type="ARBA" id="ARBA00022603"/>
    </source>
</evidence>
<dbReference type="SUPFAM" id="SSF53335">
    <property type="entry name" value="S-adenosyl-L-methionine-dependent methyltransferases"/>
    <property type="match status" value="1"/>
</dbReference>
<name>A2CBT0_PROM3</name>
<keyword evidence="5" id="KW-0560">Oxidoreductase</keyword>
<keyword evidence="3" id="KW-0949">S-adenosyl-L-methionine</keyword>
<dbReference type="GO" id="GO:0008276">
    <property type="term" value="F:protein methyltransferase activity"/>
    <property type="evidence" value="ECO:0007669"/>
    <property type="project" value="InterPro"/>
</dbReference>
<dbReference type="KEGG" id="pmf:P9303_22051"/>
<gene>
    <name evidence="5" type="primary">hemK</name>
    <name evidence="5" type="ordered locus">P9303_22051</name>
</gene>
<evidence type="ECO:0000256" key="3">
    <source>
        <dbReference type="ARBA" id="ARBA00022691"/>
    </source>
</evidence>
<dbReference type="Gene3D" id="3.40.50.150">
    <property type="entry name" value="Vaccinia Virus protein VP39"/>
    <property type="match status" value="1"/>
</dbReference>
<evidence type="ECO:0000313" key="6">
    <source>
        <dbReference type="Proteomes" id="UP000002274"/>
    </source>
</evidence>
<dbReference type="GO" id="GO:0008757">
    <property type="term" value="F:S-adenosylmethionine-dependent methyltransferase activity"/>
    <property type="evidence" value="ECO:0007669"/>
    <property type="project" value="UniProtKB-ARBA"/>
</dbReference>
<dbReference type="Proteomes" id="UP000002274">
    <property type="component" value="Chromosome"/>
</dbReference>
<sequence length="306" mass="34234">MALLEICAAELLAWRRLQLAEGGRAVDFDWLLDLGGGLRWSDLQQLYLDPRRSVLLERSLDQLAMIWKQHLDHHIPLQHLIGCCPWRDVELEVSAAALIPRQETELLVDFALQAFARKPFGCWADLGTGSGALAVALARALPVWRGHAVDCSIEALALAKRNLQRLAPHALWQLHQGSWWEPLRPWWGEFSLVLVNPPYIPEAVMAQLEPVVRDHEPHLALCGGADGLVATRQIIVGAMQALEPGGWLFLEHHHDQSDAVLALMRQQGLENVEYKSDLLGVRRFAIARHPEHHDSLNHGTSAFGCS</sequence>
<dbReference type="EMBL" id="CP000554">
    <property type="protein sequence ID" value="ABM78940.1"/>
    <property type="molecule type" value="Genomic_DNA"/>
</dbReference>
<evidence type="ECO:0000313" key="5">
    <source>
        <dbReference type="EMBL" id="ABM78940.1"/>
    </source>
</evidence>
<dbReference type="InterPro" id="IPR002052">
    <property type="entry name" value="DNA_methylase_N6_adenine_CS"/>
</dbReference>
<dbReference type="PANTHER" id="PTHR47441:SF3">
    <property type="entry name" value="RELEASE FACTOR GLUTAMINE METHYLTRANSFERASE"/>
    <property type="match status" value="1"/>
</dbReference>
<dbReference type="PROSITE" id="PS00092">
    <property type="entry name" value="N6_MTASE"/>
    <property type="match status" value="1"/>
</dbReference>
<dbReference type="NCBIfam" id="TIGR03534">
    <property type="entry name" value="RF_mod_PrmC"/>
    <property type="match status" value="1"/>
</dbReference>
<dbReference type="InterPro" id="IPR029063">
    <property type="entry name" value="SAM-dependent_MTases_sf"/>
</dbReference>
<dbReference type="InterPro" id="IPR007848">
    <property type="entry name" value="Small_mtfrase_dom"/>
</dbReference>
<dbReference type="GO" id="GO:0016491">
    <property type="term" value="F:oxidoreductase activity"/>
    <property type="evidence" value="ECO:0007669"/>
    <property type="project" value="UniProtKB-KW"/>
</dbReference>
<organism evidence="5 6">
    <name type="scientific">Prochlorococcus marinus (strain MIT 9303)</name>
    <dbReference type="NCBI Taxonomy" id="59922"/>
    <lineage>
        <taxon>Bacteria</taxon>
        <taxon>Bacillati</taxon>
        <taxon>Cyanobacteriota</taxon>
        <taxon>Cyanophyceae</taxon>
        <taxon>Synechococcales</taxon>
        <taxon>Prochlorococcaceae</taxon>
        <taxon>Prochlorococcus</taxon>
    </lineage>
</organism>
<feature type="domain" description="Methyltransferase small" evidence="4">
    <location>
        <begin position="112"/>
        <end position="200"/>
    </location>
</feature>
<evidence type="ECO:0000259" key="4">
    <source>
        <dbReference type="Pfam" id="PF05175"/>
    </source>
</evidence>
<proteinExistence type="predicted"/>
<dbReference type="BioCyc" id="PMAR59922:G1G80-1931-MONOMER"/>
<dbReference type="NCBIfam" id="TIGR00536">
    <property type="entry name" value="hemK_fam"/>
    <property type="match status" value="1"/>
</dbReference>
<keyword evidence="2" id="KW-0808">Transferase</keyword>
<keyword evidence="1" id="KW-0489">Methyltransferase</keyword>
<dbReference type="STRING" id="59922.P9303_22051"/>
<dbReference type="InterPro" id="IPR004556">
    <property type="entry name" value="HemK-like"/>
</dbReference>
<dbReference type="PANTHER" id="PTHR47441">
    <property type="match status" value="1"/>
</dbReference>
<dbReference type="Pfam" id="PF05175">
    <property type="entry name" value="MTS"/>
    <property type="match status" value="1"/>
</dbReference>
<dbReference type="GO" id="GO:0008170">
    <property type="term" value="F:N-methyltransferase activity"/>
    <property type="evidence" value="ECO:0007669"/>
    <property type="project" value="UniProtKB-ARBA"/>
</dbReference>
<reference evidence="5 6" key="1">
    <citation type="journal article" date="2007" name="PLoS Genet.">
        <title>Patterns and implications of gene gain and loss in the evolution of Prochlorococcus.</title>
        <authorList>
            <person name="Kettler G.C."/>
            <person name="Martiny A.C."/>
            <person name="Huang K."/>
            <person name="Zucker J."/>
            <person name="Coleman M.L."/>
            <person name="Rodrigue S."/>
            <person name="Chen F."/>
            <person name="Lapidus A."/>
            <person name="Ferriera S."/>
            <person name="Johnson J."/>
            <person name="Steglich C."/>
            <person name="Church G.M."/>
            <person name="Richardson P."/>
            <person name="Chisholm S.W."/>
        </authorList>
    </citation>
    <scope>NUCLEOTIDE SEQUENCE [LARGE SCALE GENOMIC DNA]</scope>
    <source>
        <strain evidence="5 6">MIT 9303</strain>
    </source>
</reference>
<evidence type="ECO:0000256" key="2">
    <source>
        <dbReference type="ARBA" id="ARBA00022679"/>
    </source>
</evidence>
<accession>A2CBT0</accession>
<dbReference type="RefSeq" id="WP_011826810.1">
    <property type="nucleotide sequence ID" value="NC_008820.1"/>
</dbReference>
<dbReference type="InterPro" id="IPR019874">
    <property type="entry name" value="RF_methyltr_PrmC"/>
</dbReference>
<dbReference type="GO" id="GO:0032259">
    <property type="term" value="P:methylation"/>
    <property type="evidence" value="ECO:0007669"/>
    <property type="project" value="UniProtKB-KW"/>
</dbReference>
<dbReference type="HOGENOM" id="CLU_018398_3_1_3"/>